<organism evidence="2 3">
    <name type="scientific">Ruegeria meonggei</name>
    <dbReference type="NCBI Taxonomy" id="1446476"/>
    <lineage>
        <taxon>Bacteria</taxon>
        <taxon>Pseudomonadati</taxon>
        <taxon>Pseudomonadota</taxon>
        <taxon>Alphaproteobacteria</taxon>
        <taxon>Rhodobacterales</taxon>
        <taxon>Roseobacteraceae</taxon>
        <taxon>Ruegeria</taxon>
    </lineage>
</organism>
<evidence type="ECO:0000313" key="3">
    <source>
        <dbReference type="Proteomes" id="UP000193778"/>
    </source>
</evidence>
<sequence length="56" mass="6321">MTASPPRQKRPDKKTLAHPQMRQRSFQLCVRMDPTVRSSQQDGLAALVGVHHERAA</sequence>
<keyword evidence="3" id="KW-1185">Reference proteome</keyword>
<name>A0A1X6YBN6_9RHOB</name>
<protein>
    <submittedName>
        <fullName evidence="2">Uncharacterized protein</fullName>
    </submittedName>
</protein>
<evidence type="ECO:0000313" key="2">
    <source>
        <dbReference type="EMBL" id="SLN16592.1"/>
    </source>
</evidence>
<feature type="region of interest" description="Disordered" evidence="1">
    <location>
        <begin position="1"/>
        <end position="21"/>
    </location>
</feature>
<dbReference type="Proteomes" id="UP000193778">
    <property type="component" value="Unassembled WGS sequence"/>
</dbReference>
<evidence type="ECO:0000256" key="1">
    <source>
        <dbReference type="SAM" id="MobiDB-lite"/>
    </source>
</evidence>
<gene>
    <name evidence="2" type="ORF">RUM8411_00526</name>
</gene>
<proteinExistence type="predicted"/>
<dbReference type="AlphaFoldDB" id="A0A1X6YBN6"/>
<reference evidence="3" key="1">
    <citation type="submission" date="2017-03" db="EMBL/GenBank/DDBJ databases">
        <authorList>
            <person name="Rodrigo-Torres L."/>
            <person name="Arahal R.D."/>
            <person name="Lucena T."/>
        </authorList>
    </citation>
    <scope>NUCLEOTIDE SEQUENCE [LARGE SCALE GENOMIC DNA]</scope>
    <source>
        <strain evidence="3">CECT 8411</strain>
    </source>
</reference>
<accession>A0A1X6YBN6</accession>
<dbReference type="EMBL" id="FWFP01000001">
    <property type="protein sequence ID" value="SLN16592.1"/>
    <property type="molecule type" value="Genomic_DNA"/>
</dbReference>